<accession>A0AAN9YEI0</accession>
<feature type="compositionally biased region" description="Polar residues" evidence="1">
    <location>
        <begin position="100"/>
        <end position="110"/>
    </location>
</feature>
<dbReference type="AlphaFoldDB" id="A0AAN9YEI0"/>
<comment type="caution">
    <text evidence="3">The sequence shown here is derived from an EMBL/GenBank/DDBJ whole genome shotgun (WGS) entry which is preliminary data.</text>
</comment>
<protein>
    <submittedName>
        <fullName evidence="3">Uncharacterized protein</fullName>
    </submittedName>
</protein>
<keyword evidence="4" id="KW-1185">Reference proteome</keyword>
<evidence type="ECO:0000256" key="2">
    <source>
        <dbReference type="SAM" id="Phobius"/>
    </source>
</evidence>
<feature type="transmembrane region" description="Helical" evidence="2">
    <location>
        <begin position="20"/>
        <end position="44"/>
    </location>
</feature>
<dbReference type="Proteomes" id="UP001320420">
    <property type="component" value="Unassembled WGS sequence"/>
</dbReference>
<feature type="region of interest" description="Disordered" evidence="1">
    <location>
        <begin position="95"/>
        <end position="121"/>
    </location>
</feature>
<organism evidence="3 4">
    <name type="scientific">Diatrype stigma</name>
    <dbReference type="NCBI Taxonomy" id="117547"/>
    <lineage>
        <taxon>Eukaryota</taxon>
        <taxon>Fungi</taxon>
        <taxon>Dikarya</taxon>
        <taxon>Ascomycota</taxon>
        <taxon>Pezizomycotina</taxon>
        <taxon>Sordariomycetes</taxon>
        <taxon>Xylariomycetidae</taxon>
        <taxon>Xylariales</taxon>
        <taxon>Diatrypaceae</taxon>
        <taxon>Diatrype</taxon>
    </lineage>
</organism>
<sequence>MAWGRSPPKVEVKASSARQLIPLVIALIFVAGLAFVGYQIYVSVVKIRSSTEQRLARHNMVFTKDGMRVGVKHIQQENYVDSTQSWVVKAWRMAGGGSSEGATPTTTGADQQRKKIKKRQQ</sequence>
<evidence type="ECO:0000313" key="4">
    <source>
        <dbReference type="Proteomes" id="UP001320420"/>
    </source>
</evidence>
<keyword evidence="2" id="KW-0472">Membrane</keyword>
<proteinExistence type="predicted"/>
<name>A0AAN9YEI0_9PEZI</name>
<evidence type="ECO:0000313" key="3">
    <source>
        <dbReference type="EMBL" id="KAK7738615.1"/>
    </source>
</evidence>
<keyword evidence="2" id="KW-0812">Transmembrane</keyword>
<reference evidence="3 4" key="1">
    <citation type="submission" date="2024-02" db="EMBL/GenBank/DDBJ databases">
        <title>De novo assembly and annotation of 12 fungi associated with fruit tree decline syndrome in Ontario, Canada.</title>
        <authorList>
            <person name="Sulman M."/>
            <person name="Ellouze W."/>
            <person name="Ilyukhin E."/>
        </authorList>
    </citation>
    <scope>NUCLEOTIDE SEQUENCE [LARGE SCALE GENOMIC DNA]</scope>
    <source>
        <strain evidence="3 4">M11/M66-122</strain>
    </source>
</reference>
<dbReference type="PANTHER" id="PTHR42077">
    <property type="entry name" value="YALI0F30239P"/>
    <property type="match status" value="1"/>
</dbReference>
<evidence type="ECO:0000256" key="1">
    <source>
        <dbReference type="SAM" id="MobiDB-lite"/>
    </source>
</evidence>
<keyword evidence="2" id="KW-1133">Transmembrane helix</keyword>
<gene>
    <name evidence="3" type="ORF">SLS62_011349</name>
</gene>
<dbReference type="EMBL" id="JAKJXP020000199">
    <property type="protein sequence ID" value="KAK7738615.1"/>
    <property type="molecule type" value="Genomic_DNA"/>
</dbReference>
<dbReference type="PANTHER" id="PTHR42077:SF1">
    <property type="entry name" value="YALI0F30239P"/>
    <property type="match status" value="1"/>
</dbReference>